<dbReference type="AlphaFoldDB" id="K9YQ23"/>
<dbReference type="RefSeq" id="WP_015228002.1">
    <property type="nucleotide sequence ID" value="NC_019780.1"/>
</dbReference>
<evidence type="ECO:0000313" key="2">
    <source>
        <dbReference type="Proteomes" id="UP000010482"/>
    </source>
</evidence>
<dbReference type="EMBL" id="CP003944">
    <property type="protein sequence ID" value="AFZ48989.1"/>
    <property type="molecule type" value="Genomic_DNA"/>
</dbReference>
<dbReference type="HOGENOM" id="CLU_2646550_0_0_3"/>
<reference evidence="1" key="1">
    <citation type="submission" date="2012-04" db="EMBL/GenBank/DDBJ databases">
        <title>Finished genome of Dactylococcopsis salina PCC 8305.</title>
        <authorList>
            <consortium name="US DOE Joint Genome Institute"/>
            <person name="Gugger M."/>
            <person name="Coursin T."/>
            <person name="Rippka R."/>
            <person name="Tandeau De Marsac N."/>
            <person name="Huntemann M."/>
            <person name="Wei C.-L."/>
            <person name="Han J."/>
            <person name="Detter J.C."/>
            <person name="Han C."/>
            <person name="Tapia R."/>
            <person name="Daligault H."/>
            <person name="Chen A."/>
            <person name="Krypides N."/>
            <person name="Mavromatis K."/>
            <person name="Markowitz V."/>
            <person name="Szeto E."/>
            <person name="Ivanova N."/>
            <person name="Ovchinnikova G."/>
            <person name="Pagani I."/>
            <person name="Pati A."/>
            <person name="Goodwin L."/>
            <person name="Peters L."/>
            <person name="Pitluck S."/>
            <person name="Woyke T."/>
            <person name="Kerfeld C."/>
        </authorList>
    </citation>
    <scope>NUCLEOTIDE SEQUENCE [LARGE SCALE GENOMIC DNA]</scope>
    <source>
        <strain evidence="1">PCC 8305</strain>
    </source>
</reference>
<dbReference type="KEGG" id="dsl:Dacsa_0175"/>
<dbReference type="Proteomes" id="UP000010482">
    <property type="component" value="Chromosome"/>
</dbReference>
<dbReference type="PATRIC" id="fig|13035.3.peg.200"/>
<keyword evidence="2" id="KW-1185">Reference proteome</keyword>
<organism evidence="1 2">
    <name type="scientific">Dactylococcopsis salina (strain PCC 8305)</name>
    <name type="common">Myxobactron salinum</name>
    <dbReference type="NCBI Taxonomy" id="13035"/>
    <lineage>
        <taxon>Bacteria</taxon>
        <taxon>Bacillati</taxon>
        <taxon>Cyanobacteriota</taxon>
        <taxon>Cyanophyceae</taxon>
        <taxon>Nodosilineales</taxon>
        <taxon>Cymatolegaceae</taxon>
        <taxon>Dactylococcopsis</taxon>
    </lineage>
</organism>
<dbReference type="STRING" id="13035.Dacsa_0175"/>
<proteinExistence type="predicted"/>
<protein>
    <submittedName>
        <fullName evidence="1">Uncharacterized protein</fullName>
    </submittedName>
</protein>
<name>K9YQ23_DACS8</name>
<accession>K9YQ23</accession>
<gene>
    <name evidence="1" type="ORF">Dacsa_0175</name>
</gene>
<evidence type="ECO:0000313" key="1">
    <source>
        <dbReference type="EMBL" id="AFZ48989.1"/>
    </source>
</evidence>
<dbReference type="eggNOG" id="ENOG50331JU">
    <property type="taxonomic scope" value="Bacteria"/>
</dbReference>
<sequence>MSKIMSSEAITTIVKMIESLPEETQDQVVNHLREYIDELQDEIKWEQSFERTQSQLIAAAKKAKQEVAKGKATAMDYDQL</sequence>